<dbReference type="Proteomes" id="UP000186922">
    <property type="component" value="Unassembled WGS sequence"/>
</dbReference>
<evidence type="ECO:0000313" key="2">
    <source>
        <dbReference type="Proteomes" id="UP000186922"/>
    </source>
</evidence>
<protein>
    <submittedName>
        <fullName evidence="1">Uncharacterized protein</fullName>
    </submittedName>
</protein>
<sequence length="122" mass="14452">MEQQDFQPFCDCDKRAPDSTLVSRRETIFSGRQGKKGVWETRFLVFGRREKVTPLAGRQDFGETSAATYFRRRDLRCLTRAWVTAIQRLVMRLMVVEDVYFKISFNWTIEMPYPRISTQDRG</sequence>
<organism evidence="1 2">
    <name type="scientific">Ramazzottius varieornatus</name>
    <name type="common">Water bear</name>
    <name type="synonym">Tardigrade</name>
    <dbReference type="NCBI Taxonomy" id="947166"/>
    <lineage>
        <taxon>Eukaryota</taxon>
        <taxon>Metazoa</taxon>
        <taxon>Ecdysozoa</taxon>
        <taxon>Tardigrada</taxon>
        <taxon>Eutardigrada</taxon>
        <taxon>Parachela</taxon>
        <taxon>Hypsibioidea</taxon>
        <taxon>Ramazzottiidae</taxon>
        <taxon>Ramazzottius</taxon>
    </lineage>
</organism>
<gene>
    <name evidence="1" type="primary">RvY_08326-1</name>
    <name evidence="1" type="synonym">RvY_08326.1</name>
    <name evidence="1" type="ORF">RvY_08326</name>
</gene>
<name>A0A1D1VA46_RAMVA</name>
<dbReference type="EMBL" id="BDGG01000003">
    <property type="protein sequence ID" value="GAU96962.1"/>
    <property type="molecule type" value="Genomic_DNA"/>
</dbReference>
<dbReference type="AlphaFoldDB" id="A0A1D1VA46"/>
<accession>A0A1D1VA46</accession>
<comment type="caution">
    <text evidence="1">The sequence shown here is derived from an EMBL/GenBank/DDBJ whole genome shotgun (WGS) entry which is preliminary data.</text>
</comment>
<evidence type="ECO:0000313" key="1">
    <source>
        <dbReference type="EMBL" id="GAU96962.1"/>
    </source>
</evidence>
<proteinExistence type="predicted"/>
<reference evidence="1 2" key="1">
    <citation type="journal article" date="2016" name="Nat. Commun.">
        <title>Extremotolerant tardigrade genome and improved radiotolerance of human cultured cells by tardigrade-unique protein.</title>
        <authorList>
            <person name="Hashimoto T."/>
            <person name="Horikawa D.D."/>
            <person name="Saito Y."/>
            <person name="Kuwahara H."/>
            <person name="Kozuka-Hata H."/>
            <person name="Shin-I T."/>
            <person name="Minakuchi Y."/>
            <person name="Ohishi K."/>
            <person name="Motoyama A."/>
            <person name="Aizu T."/>
            <person name="Enomoto A."/>
            <person name="Kondo K."/>
            <person name="Tanaka S."/>
            <person name="Hara Y."/>
            <person name="Koshikawa S."/>
            <person name="Sagara H."/>
            <person name="Miura T."/>
            <person name="Yokobori S."/>
            <person name="Miyagawa K."/>
            <person name="Suzuki Y."/>
            <person name="Kubo T."/>
            <person name="Oyama M."/>
            <person name="Kohara Y."/>
            <person name="Fujiyama A."/>
            <person name="Arakawa K."/>
            <person name="Katayama T."/>
            <person name="Toyoda A."/>
            <person name="Kunieda T."/>
        </authorList>
    </citation>
    <scope>NUCLEOTIDE SEQUENCE [LARGE SCALE GENOMIC DNA]</scope>
    <source>
        <strain evidence="1 2">YOKOZUNA-1</strain>
    </source>
</reference>
<keyword evidence="2" id="KW-1185">Reference proteome</keyword>